<feature type="transmembrane region" description="Helical" evidence="6">
    <location>
        <begin position="322"/>
        <end position="340"/>
    </location>
</feature>
<dbReference type="Pfam" id="PF07690">
    <property type="entry name" value="MFS_1"/>
    <property type="match status" value="1"/>
</dbReference>
<dbReference type="OrthoDB" id="440755at2759"/>
<feature type="transmembrane region" description="Helical" evidence="6">
    <location>
        <begin position="372"/>
        <end position="397"/>
    </location>
</feature>
<proteinExistence type="predicted"/>
<dbReference type="GO" id="GO:0016020">
    <property type="term" value="C:membrane"/>
    <property type="evidence" value="ECO:0007669"/>
    <property type="project" value="UniProtKB-SubCell"/>
</dbReference>
<dbReference type="GO" id="GO:0022857">
    <property type="term" value="F:transmembrane transporter activity"/>
    <property type="evidence" value="ECO:0007669"/>
    <property type="project" value="InterPro"/>
</dbReference>
<dbReference type="PANTHER" id="PTHR42718:SF41">
    <property type="entry name" value="MFS TRANSPORTER OF UNKOWN SPECIFICITY (AFU_ORTHOLOGUE AFUA_5G09940)-RELATED"/>
    <property type="match status" value="1"/>
</dbReference>
<feature type="transmembrane region" description="Helical" evidence="6">
    <location>
        <begin position="262"/>
        <end position="280"/>
    </location>
</feature>
<evidence type="ECO:0000256" key="6">
    <source>
        <dbReference type="SAM" id="Phobius"/>
    </source>
</evidence>
<evidence type="ECO:0000313" key="8">
    <source>
        <dbReference type="EMBL" id="KAF5536723.1"/>
    </source>
</evidence>
<feature type="transmembrane region" description="Helical" evidence="6">
    <location>
        <begin position="449"/>
        <end position="469"/>
    </location>
</feature>
<dbReference type="InterPro" id="IPR020846">
    <property type="entry name" value="MFS_dom"/>
</dbReference>
<keyword evidence="9" id="KW-1185">Reference proteome</keyword>
<feature type="transmembrane region" description="Helical" evidence="6">
    <location>
        <begin position="48"/>
        <end position="68"/>
    </location>
</feature>
<dbReference type="Gene3D" id="1.20.1720.10">
    <property type="entry name" value="Multidrug resistance protein D"/>
    <property type="match status" value="1"/>
</dbReference>
<dbReference type="InterPro" id="IPR036259">
    <property type="entry name" value="MFS_trans_sf"/>
</dbReference>
<evidence type="ECO:0000256" key="5">
    <source>
        <dbReference type="ARBA" id="ARBA00023180"/>
    </source>
</evidence>
<dbReference type="Gene3D" id="1.20.1250.20">
    <property type="entry name" value="MFS general substrate transporter like domains"/>
    <property type="match status" value="1"/>
</dbReference>
<evidence type="ECO:0000256" key="4">
    <source>
        <dbReference type="ARBA" id="ARBA00023136"/>
    </source>
</evidence>
<feature type="transmembrane region" description="Helical" evidence="6">
    <location>
        <begin position="347"/>
        <end position="366"/>
    </location>
</feature>
<reference evidence="8 9" key="1">
    <citation type="submission" date="2020-05" db="EMBL/GenBank/DDBJ databases">
        <title>Identification and distribution of gene clusters putatively required for synthesis of sphingolipid metabolism inhibitors in phylogenetically diverse species of the filamentous fungus Fusarium.</title>
        <authorList>
            <person name="Kim H.-S."/>
            <person name="Busman M."/>
            <person name="Brown D.W."/>
            <person name="Divon H."/>
            <person name="Uhlig S."/>
            <person name="Proctor R.H."/>
        </authorList>
    </citation>
    <scope>NUCLEOTIDE SEQUENCE [LARGE SCALE GENOMIC DNA]</scope>
    <source>
        <strain evidence="8 9">NRRL 13617</strain>
    </source>
</reference>
<feature type="transmembrane region" description="Helical" evidence="6">
    <location>
        <begin position="292"/>
        <end position="310"/>
    </location>
</feature>
<dbReference type="AlphaFoldDB" id="A0A8H5MQ44"/>
<dbReference type="EMBL" id="JAAOAQ010000705">
    <property type="protein sequence ID" value="KAF5536723.1"/>
    <property type="molecule type" value="Genomic_DNA"/>
</dbReference>
<dbReference type="PROSITE" id="PS50850">
    <property type="entry name" value="MFS"/>
    <property type="match status" value="1"/>
</dbReference>
<dbReference type="Proteomes" id="UP000582016">
    <property type="component" value="Unassembled WGS sequence"/>
</dbReference>
<evidence type="ECO:0000256" key="2">
    <source>
        <dbReference type="ARBA" id="ARBA00022692"/>
    </source>
</evidence>
<evidence type="ECO:0000313" key="9">
    <source>
        <dbReference type="Proteomes" id="UP000582016"/>
    </source>
</evidence>
<feature type="domain" description="Major facilitator superfamily (MFS) profile" evidence="7">
    <location>
        <begin position="50"/>
        <end position="473"/>
    </location>
</feature>
<comment type="subcellular location">
    <subcellularLocation>
        <location evidence="1">Membrane</location>
        <topology evidence="1">Multi-pass membrane protein</topology>
    </subcellularLocation>
</comment>
<comment type="caution">
    <text evidence="8">The sequence shown here is derived from an EMBL/GenBank/DDBJ whole genome shotgun (WGS) entry which is preliminary data.</text>
</comment>
<feature type="transmembrane region" description="Helical" evidence="6">
    <location>
        <begin position="409"/>
        <end position="429"/>
    </location>
</feature>
<evidence type="ECO:0000259" key="7">
    <source>
        <dbReference type="PROSITE" id="PS50850"/>
    </source>
</evidence>
<keyword evidence="3 6" id="KW-1133">Transmembrane helix</keyword>
<name>A0A8H5MQ44_9HYPO</name>
<dbReference type="InterPro" id="IPR011701">
    <property type="entry name" value="MFS"/>
</dbReference>
<organism evidence="8 9">
    <name type="scientific">Fusarium phyllophilum</name>
    <dbReference type="NCBI Taxonomy" id="47803"/>
    <lineage>
        <taxon>Eukaryota</taxon>
        <taxon>Fungi</taxon>
        <taxon>Dikarya</taxon>
        <taxon>Ascomycota</taxon>
        <taxon>Pezizomycotina</taxon>
        <taxon>Sordariomycetes</taxon>
        <taxon>Hypocreomycetidae</taxon>
        <taxon>Hypocreales</taxon>
        <taxon>Nectriaceae</taxon>
        <taxon>Fusarium</taxon>
        <taxon>Fusarium fujikuroi species complex</taxon>
    </lineage>
</organism>
<gene>
    <name evidence="8" type="ORF">FPHYL_12933</name>
</gene>
<keyword evidence="5" id="KW-0325">Glycoprotein</keyword>
<sequence>MNNILSSQSPFGILERVTSVLADENIQPNSKAKAFNEKTVGISTKKQIAINGLIILSNFLQFTSMFSTLAGGLEFSRRLGWEATPGKANWMGVGFSLTQSALVLVSGRLEAIYGHNPALMAGGAIIVIFSLANAFTSTYHSFIAMRAMTGMGGGILMPNAVASLMIATPPGPARNATLAVFAASPPIGALLGALLAGVFLQETAASLELVVLVVLFVVLPSDEPVDKDGKIDFIGILSGVSGLVLFSFAWIQGPAVGWDTPYVIVVLVLSGVSLAVFLVWESKYAPEPNMPTYMSVGIALWYMVAWQQLIRDWTVLNIAIGWIPYGIGASFAVTLAAWLIPRLAAQYLLAIGIVSSMISLLLLGTMPEQQTYWAQTFPGILVGSICADFLYVAAQIIASNSVGVKEQGIAGSLIGTLNLYGNSLDLGFAGTIETQVARYTESVSLPYRAAFFFGAGLTLVALVLNAAFVRVPRDSGCQRESSQLEAP</sequence>
<feature type="transmembrane region" description="Helical" evidence="6">
    <location>
        <begin position="233"/>
        <end position="250"/>
    </location>
</feature>
<feature type="transmembrane region" description="Helical" evidence="6">
    <location>
        <begin position="142"/>
        <end position="166"/>
    </location>
</feature>
<dbReference type="SUPFAM" id="SSF103473">
    <property type="entry name" value="MFS general substrate transporter"/>
    <property type="match status" value="1"/>
</dbReference>
<feature type="transmembrane region" description="Helical" evidence="6">
    <location>
        <begin position="178"/>
        <end position="198"/>
    </location>
</feature>
<feature type="transmembrane region" description="Helical" evidence="6">
    <location>
        <begin position="88"/>
        <end position="106"/>
    </location>
</feature>
<feature type="transmembrane region" description="Helical" evidence="6">
    <location>
        <begin position="118"/>
        <end position="136"/>
    </location>
</feature>
<accession>A0A8H5MQ44</accession>
<protein>
    <submittedName>
        <fullName evidence="8">Efflux pump antibiotic resistance</fullName>
    </submittedName>
</protein>
<feature type="transmembrane region" description="Helical" evidence="6">
    <location>
        <begin position="204"/>
        <end position="221"/>
    </location>
</feature>
<evidence type="ECO:0000256" key="3">
    <source>
        <dbReference type="ARBA" id="ARBA00022989"/>
    </source>
</evidence>
<dbReference type="PANTHER" id="PTHR42718">
    <property type="entry name" value="MAJOR FACILITATOR SUPERFAMILY MULTIDRUG TRANSPORTER MFSC"/>
    <property type="match status" value="1"/>
</dbReference>
<evidence type="ECO:0000256" key="1">
    <source>
        <dbReference type="ARBA" id="ARBA00004141"/>
    </source>
</evidence>
<keyword evidence="4 6" id="KW-0472">Membrane</keyword>
<keyword evidence="2 6" id="KW-0812">Transmembrane</keyword>